<keyword evidence="1 4" id="KW-0479">Metal-binding</keyword>
<dbReference type="GO" id="GO:0008270">
    <property type="term" value="F:zinc ion binding"/>
    <property type="evidence" value="ECO:0007669"/>
    <property type="project" value="UniProtKB-KW"/>
</dbReference>
<organism evidence="6">
    <name type="scientific">Photinus pyralis</name>
    <name type="common">Common eastern firefly</name>
    <name type="synonym">Lampyris pyralis</name>
    <dbReference type="NCBI Taxonomy" id="7054"/>
    <lineage>
        <taxon>Eukaryota</taxon>
        <taxon>Metazoa</taxon>
        <taxon>Ecdysozoa</taxon>
        <taxon>Arthropoda</taxon>
        <taxon>Hexapoda</taxon>
        <taxon>Insecta</taxon>
        <taxon>Pterygota</taxon>
        <taxon>Neoptera</taxon>
        <taxon>Endopterygota</taxon>
        <taxon>Coleoptera</taxon>
        <taxon>Polyphaga</taxon>
        <taxon>Elateriformia</taxon>
        <taxon>Elateroidea</taxon>
        <taxon>Lampyridae</taxon>
        <taxon>Lampyrinae</taxon>
        <taxon>Photinus</taxon>
    </lineage>
</organism>
<accession>A0A1Y1KM52</accession>
<dbReference type="Gene3D" id="2.40.50.90">
    <property type="match status" value="2"/>
</dbReference>
<evidence type="ECO:0000259" key="5">
    <source>
        <dbReference type="PROSITE" id="PS50103"/>
    </source>
</evidence>
<keyword evidence="3 4" id="KW-0862">Zinc</keyword>
<dbReference type="InterPro" id="IPR050621">
    <property type="entry name" value="Tudor_domain_containing"/>
</dbReference>
<evidence type="ECO:0000256" key="3">
    <source>
        <dbReference type="ARBA" id="ARBA00022833"/>
    </source>
</evidence>
<dbReference type="SUPFAM" id="SSF90229">
    <property type="entry name" value="CCCH zinc finger"/>
    <property type="match status" value="1"/>
</dbReference>
<dbReference type="EMBL" id="GEZM01079246">
    <property type="protein sequence ID" value="JAV62469.1"/>
    <property type="molecule type" value="Transcribed_RNA"/>
</dbReference>
<dbReference type="InterPro" id="IPR000571">
    <property type="entry name" value="Znf_CCCH"/>
</dbReference>
<evidence type="ECO:0000313" key="6">
    <source>
        <dbReference type="EMBL" id="JAV62469.1"/>
    </source>
</evidence>
<dbReference type="PANTHER" id="PTHR22948:SF76">
    <property type="entry name" value="FI20010P1-RELATED"/>
    <property type="match status" value="1"/>
</dbReference>
<proteinExistence type="predicted"/>
<sequence length="747" mass="85497">MDRRKKEVTNIVKNLQDECNITVELLNKLLSMCRSQADIFKNLDKKDFNLGTGHFLAFTQFQNGIIQKLLQFDITLEEMIDDVERPCNSIVDVQSELNCSTEQSKLSLETQREMSDANTQTDSLYEIKLDRINDFLNDIGRESPLPKEIDDPVESIHKDVVTGSVSSSEYFCCGDDTKVEGDVSNCVELTESAPIVKLAEEATPDCLVVDYKEEIMDFVLSEIRESDPVEVNDLCMIGHIESPTEFYIQVVNDRSMLLDDLSYLLESTVRDHGPFPWKQEAMESLGRYCCIELCDYWYRVEVLDWSMDRAEDEVLIQLIDFGTTYHHTYKDLRSLCQDAYLLPRMAQLCHLEGVYPMMPDENDKWSNESITFFSDICGDLGKSVFRITYVSPIDERNSYGVRLTRNERQQNLDIRQTLLNKNFASAADNHSVIKNNFILDQLRLCHGLQDLQADASTNDLLEMYFKHVKLVEAGNVNEAVMGYDPRDEALTCKNLRADGTCYKGNACKFRHVPLRDGYTMDKVPVYHRAYAELQMPEENEEITLRITEVINIQRFYAQIRSSSNTSKYGSTLSQLINIMNEADTAKAYKKLLQPPGHSQLVIVKLPNEKWYRGQVTFVNIPENDNNEITANVFVVDFGSTIVARISDLREMLRDFLYLPFQAVECRIHNIRRKSGVEESAATKYLEGLCLGSMHTARVISSTVQSHLHVHLYTQDGEDVSEIISANGYGELGTESYIPNEDEKYLID</sequence>
<evidence type="ECO:0000256" key="1">
    <source>
        <dbReference type="ARBA" id="ARBA00022723"/>
    </source>
</evidence>
<dbReference type="InterPro" id="IPR002999">
    <property type="entry name" value="Tudor"/>
</dbReference>
<name>A0A1Y1KM52_PHOPY</name>
<dbReference type="Pfam" id="PF00567">
    <property type="entry name" value="TUDOR"/>
    <property type="match status" value="2"/>
</dbReference>
<dbReference type="SUPFAM" id="SSF63748">
    <property type="entry name" value="Tudor/PWWP/MBT"/>
    <property type="match status" value="2"/>
</dbReference>
<protein>
    <recommendedName>
        <fullName evidence="5">C3H1-type domain-containing protein</fullName>
    </recommendedName>
</protein>
<feature type="domain" description="C3H1-type" evidence="5">
    <location>
        <begin position="491"/>
        <end position="514"/>
    </location>
</feature>
<dbReference type="AlphaFoldDB" id="A0A1Y1KM52"/>
<reference evidence="6" key="1">
    <citation type="journal article" date="2016" name="Sci. Rep.">
        <title>Molecular characterization of firefly nuptial gifts: a multi-omics approach sheds light on postcopulatory sexual selection.</title>
        <authorList>
            <person name="Al-Wathiqui N."/>
            <person name="Fallon T.R."/>
            <person name="South A."/>
            <person name="Weng J.K."/>
            <person name="Lewis S.M."/>
        </authorList>
    </citation>
    <scope>NUCLEOTIDE SEQUENCE</scope>
</reference>
<evidence type="ECO:0000256" key="4">
    <source>
        <dbReference type="PROSITE-ProRule" id="PRU00723"/>
    </source>
</evidence>
<evidence type="ECO:0000256" key="2">
    <source>
        <dbReference type="ARBA" id="ARBA00022771"/>
    </source>
</evidence>
<dbReference type="InterPro" id="IPR035437">
    <property type="entry name" value="SNase_OB-fold_sf"/>
</dbReference>
<dbReference type="PROSITE" id="PS50103">
    <property type="entry name" value="ZF_C3H1"/>
    <property type="match status" value="1"/>
</dbReference>
<dbReference type="PANTHER" id="PTHR22948">
    <property type="entry name" value="TUDOR DOMAIN CONTAINING PROTEIN"/>
    <property type="match status" value="1"/>
</dbReference>
<dbReference type="InterPro" id="IPR036855">
    <property type="entry name" value="Znf_CCCH_sf"/>
</dbReference>
<dbReference type="GO" id="GO:0005737">
    <property type="term" value="C:cytoplasm"/>
    <property type="evidence" value="ECO:0007669"/>
    <property type="project" value="UniProtKB-ARBA"/>
</dbReference>
<keyword evidence="2 4" id="KW-0863">Zinc-finger</keyword>
<feature type="zinc finger region" description="C3H1-type" evidence="4">
    <location>
        <begin position="491"/>
        <end position="514"/>
    </location>
</feature>
<dbReference type="Gene3D" id="2.30.30.140">
    <property type="match status" value="2"/>
</dbReference>